<protein>
    <submittedName>
        <fullName evidence="2">Uncharacterized protein</fullName>
    </submittedName>
</protein>
<proteinExistence type="predicted"/>
<comment type="caution">
    <text evidence="2">The sequence shown here is derived from an EMBL/GenBank/DDBJ whole genome shotgun (WGS) entry which is preliminary data.</text>
</comment>
<dbReference type="EMBL" id="JBAMIC010000022">
    <property type="protein sequence ID" value="KAK7091320.1"/>
    <property type="molecule type" value="Genomic_DNA"/>
</dbReference>
<accession>A0AAN9AQI3</accession>
<reference evidence="2 3" key="1">
    <citation type="submission" date="2024-02" db="EMBL/GenBank/DDBJ databases">
        <title>Chromosome-scale genome assembly of the rough periwinkle Littorina saxatilis.</title>
        <authorList>
            <person name="De Jode A."/>
            <person name="Faria R."/>
            <person name="Formenti G."/>
            <person name="Sims Y."/>
            <person name="Smith T.P."/>
            <person name="Tracey A."/>
            <person name="Wood J.M.D."/>
            <person name="Zagrodzka Z.B."/>
            <person name="Johannesson K."/>
            <person name="Butlin R.K."/>
            <person name="Leder E.H."/>
        </authorList>
    </citation>
    <scope>NUCLEOTIDE SEQUENCE [LARGE SCALE GENOMIC DNA]</scope>
    <source>
        <strain evidence="2">Snail1</strain>
        <tissue evidence="2">Muscle</tissue>
    </source>
</reference>
<evidence type="ECO:0000256" key="1">
    <source>
        <dbReference type="SAM" id="SignalP"/>
    </source>
</evidence>
<sequence>MLFAIVSLVLSAILMTQADVISDVTNVEPLFETLFIYDVTSDAPVAELKGALESAGVEVRHSFQVIGAPRYFFAVVDDGSSEVSQLTFPEGSMVTQYPVEHASDYFTMVGSVGWNETDTLDYLEDKNLMVIIWDLIIPDGTSTSEFKMMMSAYGTAFRGPQEIVKPLSYTVIGRYPPKMYFFVNLDENALQNAILDGLDAAGGPGNNVVNVLRTRKI</sequence>
<keyword evidence="1" id="KW-0732">Signal</keyword>
<keyword evidence="3" id="KW-1185">Reference proteome</keyword>
<feature type="signal peptide" evidence="1">
    <location>
        <begin position="1"/>
        <end position="18"/>
    </location>
</feature>
<evidence type="ECO:0000313" key="2">
    <source>
        <dbReference type="EMBL" id="KAK7091320.1"/>
    </source>
</evidence>
<name>A0AAN9AQI3_9CAEN</name>
<gene>
    <name evidence="2" type="ORF">V1264_009015</name>
</gene>
<feature type="chain" id="PRO_5042898248" evidence="1">
    <location>
        <begin position="19"/>
        <end position="217"/>
    </location>
</feature>
<organism evidence="2 3">
    <name type="scientific">Littorina saxatilis</name>
    <dbReference type="NCBI Taxonomy" id="31220"/>
    <lineage>
        <taxon>Eukaryota</taxon>
        <taxon>Metazoa</taxon>
        <taxon>Spiralia</taxon>
        <taxon>Lophotrochozoa</taxon>
        <taxon>Mollusca</taxon>
        <taxon>Gastropoda</taxon>
        <taxon>Caenogastropoda</taxon>
        <taxon>Littorinimorpha</taxon>
        <taxon>Littorinoidea</taxon>
        <taxon>Littorinidae</taxon>
        <taxon>Littorina</taxon>
    </lineage>
</organism>
<dbReference type="Proteomes" id="UP001374579">
    <property type="component" value="Unassembled WGS sequence"/>
</dbReference>
<evidence type="ECO:0000313" key="3">
    <source>
        <dbReference type="Proteomes" id="UP001374579"/>
    </source>
</evidence>
<dbReference type="AlphaFoldDB" id="A0AAN9AQI3"/>